<keyword evidence="3" id="KW-1185">Reference proteome</keyword>
<keyword evidence="1" id="KW-1133">Transmembrane helix</keyword>
<proteinExistence type="predicted"/>
<dbReference type="EMBL" id="LAVV01003899">
    <property type="protein sequence ID" value="KNZ61833.1"/>
    <property type="molecule type" value="Genomic_DNA"/>
</dbReference>
<sequence length="479" mass="55431">MFPSRQHAIISSPFGVVYMLKFLCSITWPLLCFHYWASAALFAIQSLRFEVMICSLIKKPQLKIPLSSLINLTRTNQNIWNLYYSFPLNLFLHPLLTIKLQINSLKKYCLFLFSLPSFLCFDVQSTPLIFFLILIYFSSDFSFLNPLKSSLEFVSLIKELRLCLAESHVRSIQVCVIFKIGFENPSFKITMTLRSLILLMKLVIFIMKPGARSKIGKYNDDLWFPPLIISKKRKVFLSQSGAAKWSLTIIQFEFLPNLKIELIFFPTEFHINLKVNHLPSNFSHMSNIIYLIFPKKLNCLISPCNILSSPNKFYQVFPIILFHLILLIIPTIILNIIIIRGIKYNKPTIRNQYVMRSHALVSLKVVGFKPMKNRYFSVRANGAGVRNYGLEAGYNHPSLSTSTSLEHFFPKLIFMSSQNLVRLYKTCNSILKLLLLIKYSSQESYHISSFQNFPYQHTQSTTSTFEHLVISIEADTHPL</sequence>
<accession>A0A0L6VM66</accession>
<feature type="transmembrane region" description="Helical" evidence="1">
    <location>
        <begin position="316"/>
        <end position="339"/>
    </location>
</feature>
<organism evidence="2 3">
    <name type="scientific">Puccinia sorghi</name>
    <dbReference type="NCBI Taxonomy" id="27349"/>
    <lineage>
        <taxon>Eukaryota</taxon>
        <taxon>Fungi</taxon>
        <taxon>Dikarya</taxon>
        <taxon>Basidiomycota</taxon>
        <taxon>Pucciniomycotina</taxon>
        <taxon>Pucciniomycetes</taxon>
        <taxon>Pucciniales</taxon>
        <taxon>Pucciniaceae</taxon>
        <taxon>Puccinia</taxon>
    </lineage>
</organism>
<dbReference type="AlphaFoldDB" id="A0A0L6VM66"/>
<dbReference type="Proteomes" id="UP000037035">
    <property type="component" value="Unassembled WGS sequence"/>
</dbReference>
<gene>
    <name evidence="2" type="ORF">VP01_1350g2</name>
</gene>
<protein>
    <submittedName>
        <fullName evidence="2">Uncharacterized protein</fullName>
    </submittedName>
</protein>
<comment type="caution">
    <text evidence="2">The sequence shown here is derived from an EMBL/GenBank/DDBJ whole genome shotgun (WGS) entry which is preliminary data.</text>
</comment>
<evidence type="ECO:0000256" key="1">
    <source>
        <dbReference type="SAM" id="Phobius"/>
    </source>
</evidence>
<feature type="transmembrane region" description="Helical" evidence="1">
    <location>
        <begin position="7"/>
        <end position="28"/>
    </location>
</feature>
<feature type="transmembrane region" description="Helical" evidence="1">
    <location>
        <begin position="108"/>
        <end position="137"/>
    </location>
</feature>
<keyword evidence="1" id="KW-0472">Membrane</keyword>
<dbReference type="VEuPathDB" id="FungiDB:VP01_1350g2"/>
<name>A0A0L6VM66_9BASI</name>
<reference evidence="2 3" key="1">
    <citation type="submission" date="2015-08" db="EMBL/GenBank/DDBJ databases">
        <title>Next Generation Sequencing and Analysis of the Genome of Puccinia sorghi L Schw, the Causal Agent of Maize Common Rust.</title>
        <authorList>
            <person name="Rochi L."/>
            <person name="Burguener G."/>
            <person name="Darino M."/>
            <person name="Turjanski A."/>
            <person name="Kreff E."/>
            <person name="Dieguez M.J."/>
            <person name="Sacco F."/>
        </authorList>
    </citation>
    <scope>NUCLEOTIDE SEQUENCE [LARGE SCALE GENOMIC DNA]</scope>
    <source>
        <strain evidence="2 3">RO10H11247</strain>
    </source>
</reference>
<keyword evidence="1" id="KW-0812">Transmembrane</keyword>
<evidence type="ECO:0000313" key="3">
    <source>
        <dbReference type="Proteomes" id="UP000037035"/>
    </source>
</evidence>
<evidence type="ECO:0000313" key="2">
    <source>
        <dbReference type="EMBL" id="KNZ61833.1"/>
    </source>
</evidence>